<dbReference type="RefSeq" id="WP_143711779.1">
    <property type="nucleotide sequence ID" value="NZ_CACVBG010000009.1"/>
</dbReference>
<dbReference type="Proteomes" id="UP000253846">
    <property type="component" value="Unassembled WGS sequence"/>
</dbReference>
<reference evidence="1 2" key="1">
    <citation type="submission" date="2018-06" db="EMBL/GenBank/DDBJ databases">
        <authorList>
            <consortium name="Pathogen Informatics"/>
            <person name="Doyle S."/>
        </authorList>
    </citation>
    <scope>NUCLEOTIDE SEQUENCE [LARGE SCALE GENOMIC DNA]</scope>
    <source>
        <strain evidence="1 2">NCTC12860</strain>
    </source>
</reference>
<proteinExistence type="predicted"/>
<gene>
    <name evidence="1" type="ORF">NCTC12860_00469</name>
</gene>
<dbReference type="EMBL" id="UFTD01000001">
    <property type="protein sequence ID" value="SSZ39265.1"/>
    <property type="molecule type" value="Genomic_DNA"/>
</dbReference>
<sequence length="111" mass="12321">MSKDNKTSFKKSFIIGNGEKKSDRNATLPQSVVGVKQGGFFSFDEDKIQVSDVHGIAVESAEPVFKERSYELQDGLMSGIFFENTEILLKGQGVHGLHFRGAPSQYEYQEG</sequence>
<name>A0A336NAZ5_BARGR</name>
<protein>
    <submittedName>
        <fullName evidence="1">Uncharacterized protein</fullName>
    </submittedName>
</protein>
<evidence type="ECO:0000313" key="1">
    <source>
        <dbReference type="EMBL" id="SSZ39265.1"/>
    </source>
</evidence>
<accession>A0A336NAZ5</accession>
<organism evidence="1 2">
    <name type="scientific">Bartonella grahamii</name>
    <dbReference type="NCBI Taxonomy" id="33045"/>
    <lineage>
        <taxon>Bacteria</taxon>
        <taxon>Pseudomonadati</taxon>
        <taxon>Pseudomonadota</taxon>
        <taxon>Alphaproteobacteria</taxon>
        <taxon>Hyphomicrobiales</taxon>
        <taxon>Bartonellaceae</taxon>
        <taxon>Bartonella</taxon>
    </lineage>
</organism>
<dbReference type="AlphaFoldDB" id="A0A336NAZ5"/>
<evidence type="ECO:0000313" key="2">
    <source>
        <dbReference type="Proteomes" id="UP000253846"/>
    </source>
</evidence>